<feature type="compositionally biased region" description="Low complexity" evidence="1">
    <location>
        <begin position="1"/>
        <end position="16"/>
    </location>
</feature>
<keyword evidence="3" id="KW-1185">Reference proteome</keyword>
<feature type="compositionally biased region" description="Low complexity" evidence="1">
    <location>
        <begin position="28"/>
        <end position="46"/>
    </location>
</feature>
<dbReference type="AlphaFoldDB" id="A0A392SXM7"/>
<protein>
    <submittedName>
        <fullName evidence="2">Uncharacterized protein</fullName>
    </submittedName>
</protein>
<feature type="region of interest" description="Disordered" evidence="1">
    <location>
        <begin position="1"/>
        <end position="60"/>
    </location>
</feature>
<evidence type="ECO:0000313" key="3">
    <source>
        <dbReference type="Proteomes" id="UP000265520"/>
    </source>
</evidence>
<proteinExistence type="predicted"/>
<accession>A0A392SXM7</accession>
<reference evidence="2 3" key="1">
    <citation type="journal article" date="2018" name="Front. Plant Sci.">
        <title>Red Clover (Trifolium pratense) and Zigzag Clover (T. medium) - A Picture of Genomic Similarities and Differences.</title>
        <authorList>
            <person name="Dluhosova J."/>
            <person name="Istvanek J."/>
            <person name="Nedelnik J."/>
            <person name="Repkova J."/>
        </authorList>
    </citation>
    <scope>NUCLEOTIDE SEQUENCE [LARGE SCALE GENOMIC DNA]</scope>
    <source>
        <strain evidence="3">cv. 10/8</strain>
        <tissue evidence="2">Leaf</tissue>
    </source>
</reference>
<evidence type="ECO:0000313" key="2">
    <source>
        <dbReference type="EMBL" id="MCI53611.1"/>
    </source>
</evidence>
<comment type="caution">
    <text evidence="2">The sequence shown here is derived from an EMBL/GenBank/DDBJ whole genome shotgun (WGS) entry which is preliminary data.</text>
</comment>
<evidence type="ECO:0000256" key="1">
    <source>
        <dbReference type="SAM" id="MobiDB-lite"/>
    </source>
</evidence>
<organism evidence="2 3">
    <name type="scientific">Trifolium medium</name>
    <dbReference type="NCBI Taxonomy" id="97028"/>
    <lineage>
        <taxon>Eukaryota</taxon>
        <taxon>Viridiplantae</taxon>
        <taxon>Streptophyta</taxon>
        <taxon>Embryophyta</taxon>
        <taxon>Tracheophyta</taxon>
        <taxon>Spermatophyta</taxon>
        <taxon>Magnoliopsida</taxon>
        <taxon>eudicotyledons</taxon>
        <taxon>Gunneridae</taxon>
        <taxon>Pentapetalae</taxon>
        <taxon>rosids</taxon>
        <taxon>fabids</taxon>
        <taxon>Fabales</taxon>
        <taxon>Fabaceae</taxon>
        <taxon>Papilionoideae</taxon>
        <taxon>50 kb inversion clade</taxon>
        <taxon>NPAAA clade</taxon>
        <taxon>Hologalegina</taxon>
        <taxon>IRL clade</taxon>
        <taxon>Trifolieae</taxon>
        <taxon>Trifolium</taxon>
    </lineage>
</organism>
<name>A0A392SXM7_9FABA</name>
<sequence>MVPGTRMAQETTTAETTEMEDEDEIHQTRTPVATGVVGTTPTKTSGEGNLTVIQDGPHSL</sequence>
<dbReference type="Proteomes" id="UP000265520">
    <property type="component" value="Unassembled WGS sequence"/>
</dbReference>
<dbReference type="EMBL" id="LXQA010466096">
    <property type="protein sequence ID" value="MCI53611.1"/>
    <property type="molecule type" value="Genomic_DNA"/>
</dbReference>